<dbReference type="Gene3D" id="2.60.40.60">
    <property type="entry name" value="Cadherins"/>
    <property type="match status" value="3"/>
</dbReference>
<dbReference type="Proteomes" id="UP000821853">
    <property type="component" value="Chromosome 4"/>
</dbReference>
<evidence type="ECO:0000256" key="8">
    <source>
        <dbReference type="ARBA" id="ARBA00023136"/>
    </source>
</evidence>
<dbReference type="GO" id="GO:0007156">
    <property type="term" value="P:homophilic cell adhesion via plasma membrane adhesion molecules"/>
    <property type="evidence" value="ECO:0007669"/>
    <property type="project" value="InterPro"/>
</dbReference>
<dbReference type="SMART" id="SM00112">
    <property type="entry name" value="CA"/>
    <property type="match status" value="1"/>
</dbReference>
<evidence type="ECO:0000313" key="14">
    <source>
        <dbReference type="Proteomes" id="UP000821853"/>
    </source>
</evidence>
<dbReference type="Pfam" id="PF00028">
    <property type="entry name" value="Cadherin"/>
    <property type="match status" value="2"/>
</dbReference>
<evidence type="ECO:0000259" key="12">
    <source>
        <dbReference type="PROSITE" id="PS50268"/>
    </source>
</evidence>
<evidence type="ECO:0000256" key="5">
    <source>
        <dbReference type="ARBA" id="ARBA00022837"/>
    </source>
</evidence>
<feature type="domain" description="Cadherin" evidence="12">
    <location>
        <begin position="140"/>
        <end position="197"/>
    </location>
</feature>
<organism evidence="13 14">
    <name type="scientific">Haemaphysalis longicornis</name>
    <name type="common">Bush tick</name>
    <dbReference type="NCBI Taxonomy" id="44386"/>
    <lineage>
        <taxon>Eukaryota</taxon>
        <taxon>Metazoa</taxon>
        <taxon>Ecdysozoa</taxon>
        <taxon>Arthropoda</taxon>
        <taxon>Chelicerata</taxon>
        <taxon>Arachnida</taxon>
        <taxon>Acari</taxon>
        <taxon>Parasitiformes</taxon>
        <taxon>Ixodida</taxon>
        <taxon>Ixodoidea</taxon>
        <taxon>Ixodidae</taxon>
        <taxon>Haemaphysalinae</taxon>
        <taxon>Haemaphysalis</taxon>
    </lineage>
</organism>
<protein>
    <recommendedName>
        <fullName evidence="12">Cadherin domain-containing protein</fullName>
    </recommendedName>
</protein>
<keyword evidence="6" id="KW-0130">Cell adhesion</keyword>
<dbReference type="InterPro" id="IPR015919">
    <property type="entry name" value="Cadherin-like_sf"/>
</dbReference>
<dbReference type="FunFam" id="2.60.40.60:FF:000029">
    <property type="entry name" value="Cadherin EGF LAG seven-pass G-type receptor 3"/>
    <property type="match status" value="1"/>
</dbReference>
<evidence type="ECO:0000256" key="3">
    <source>
        <dbReference type="ARBA" id="ARBA00022692"/>
    </source>
</evidence>
<evidence type="ECO:0000256" key="4">
    <source>
        <dbReference type="ARBA" id="ARBA00022737"/>
    </source>
</evidence>
<reference evidence="13 14" key="1">
    <citation type="journal article" date="2020" name="Cell">
        <title>Large-Scale Comparative Analyses of Tick Genomes Elucidate Their Genetic Diversity and Vector Capacities.</title>
        <authorList>
            <consortium name="Tick Genome and Microbiome Consortium (TIGMIC)"/>
            <person name="Jia N."/>
            <person name="Wang J."/>
            <person name="Shi W."/>
            <person name="Du L."/>
            <person name="Sun Y."/>
            <person name="Zhan W."/>
            <person name="Jiang J.F."/>
            <person name="Wang Q."/>
            <person name="Zhang B."/>
            <person name="Ji P."/>
            <person name="Bell-Sakyi L."/>
            <person name="Cui X.M."/>
            <person name="Yuan T.T."/>
            <person name="Jiang B.G."/>
            <person name="Yang W.F."/>
            <person name="Lam T.T."/>
            <person name="Chang Q.C."/>
            <person name="Ding S.J."/>
            <person name="Wang X.J."/>
            <person name="Zhu J.G."/>
            <person name="Ruan X.D."/>
            <person name="Zhao L."/>
            <person name="Wei J.T."/>
            <person name="Ye R.Z."/>
            <person name="Que T.C."/>
            <person name="Du C.H."/>
            <person name="Zhou Y.H."/>
            <person name="Cheng J.X."/>
            <person name="Dai P.F."/>
            <person name="Guo W.B."/>
            <person name="Han X.H."/>
            <person name="Huang E.J."/>
            <person name="Li L.F."/>
            <person name="Wei W."/>
            <person name="Gao Y.C."/>
            <person name="Liu J.Z."/>
            <person name="Shao H.Z."/>
            <person name="Wang X."/>
            <person name="Wang C.C."/>
            <person name="Yang T.C."/>
            <person name="Huo Q.B."/>
            <person name="Li W."/>
            <person name="Chen H.Y."/>
            <person name="Chen S.E."/>
            <person name="Zhou L.G."/>
            <person name="Ni X.B."/>
            <person name="Tian J.H."/>
            <person name="Sheng Y."/>
            <person name="Liu T."/>
            <person name="Pan Y.S."/>
            <person name="Xia L.Y."/>
            <person name="Li J."/>
            <person name="Zhao F."/>
            <person name="Cao W.C."/>
        </authorList>
    </citation>
    <scope>NUCLEOTIDE SEQUENCE [LARGE SCALE GENOMIC DNA]</scope>
    <source>
        <strain evidence="13">HaeL-2018</strain>
    </source>
</reference>
<keyword evidence="7" id="KW-1133">Transmembrane helix</keyword>
<evidence type="ECO:0000256" key="1">
    <source>
        <dbReference type="ARBA" id="ARBA00004370"/>
    </source>
</evidence>
<dbReference type="AlphaFoldDB" id="A0A9J6GGL2"/>
<comment type="caution">
    <text evidence="13">The sequence shown here is derived from an EMBL/GenBank/DDBJ whole genome shotgun (WGS) entry which is preliminary data.</text>
</comment>
<keyword evidence="9" id="KW-1015">Disulfide bond</keyword>
<dbReference type="OMA" id="FERETYT"/>
<evidence type="ECO:0000313" key="13">
    <source>
        <dbReference type="EMBL" id="KAH9373921.1"/>
    </source>
</evidence>
<gene>
    <name evidence="13" type="ORF">HPB48_001097</name>
</gene>
<keyword evidence="5 11" id="KW-0106">Calcium</keyword>
<evidence type="ECO:0000256" key="10">
    <source>
        <dbReference type="ARBA" id="ARBA00023180"/>
    </source>
</evidence>
<evidence type="ECO:0000256" key="11">
    <source>
        <dbReference type="PROSITE-ProRule" id="PRU00043"/>
    </source>
</evidence>
<feature type="domain" description="Cadherin" evidence="12">
    <location>
        <begin position="4"/>
        <end position="38"/>
    </location>
</feature>
<feature type="domain" description="Cadherin" evidence="12">
    <location>
        <begin position="39"/>
        <end position="139"/>
    </location>
</feature>
<keyword evidence="2" id="KW-0245">EGF-like domain</keyword>
<proteinExistence type="predicted"/>
<dbReference type="OrthoDB" id="6252479at2759"/>
<dbReference type="PANTHER" id="PTHR24025">
    <property type="entry name" value="DESMOGLEIN FAMILY MEMBER"/>
    <property type="match status" value="1"/>
</dbReference>
<evidence type="ECO:0000256" key="6">
    <source>
        <dbReference type="ARBA" id="ARBA00022889"/>
    </source>
</evidence>
<dbReference type="PANTHER" id="PTHR24025:SF23">
    <property type="entry name" value="NEURAL-CADHERIN"/>
    <property type="match status" value="1"/>
</dbReference>
<dbReference type="CDD" id="cd11304">
    <property type="entry name" value="Cadherin_repeat"/>
    <property type="match status" value="3"/>
</dbReference>
<dbReference type="FunFam" id="2.60.40.60:FF:000106">
    <property type="entry name" value="FAT atypical cadherin 4"/>
    <property type="match status" value="1"/>
</dbReference>
<dbReference type="VEuPathDB" id="VectorBase:HLOH_055550"/>
<evidence type="ECO:0000256" key="2">
    <source>
        <dbReference type="ARBA" id="ARBA00022536"/>
    </source>
</evidence>
<keyword evidence="3" id="KW-0812">Transmembrane</keyword>
<dbReference type="GO" id="GO:0016020">
    <property type="term" value="C:membrane"/>
    <property type="evidence" value="ECO:0007669"/>
    <property type="project" value="UniProtKB-SubCell"/>
</dbReference>
<comment type="subcellular location">
    <subcellularLocation>
        <location evidence="1">Membrane</location>
    </subcellularLocation>
</comment>
<accession>A0A9J6GGL2</accession>
<keyword evidence="10" id="KW-0325">Glycoprotein</keyword>
<keyword evidence="14" id="KW-1185">Reference proteome</keyword>
<evidence type="ECO:0000256" key="7">
    <source>
        <dbReference type="ARBA" id="ARBA00022989"/>
    </source>
</evidence>
<dbReference type="InterPro" id="IPR002126">
    <property type="entry name" value="Cadherin-like_dom"/>
</dbReference>
<evidence type="ECO:0000256" key="9">
    <source>
        <dbReference type="ARBA" id="ARBA00023157"/>
    </source>
</evidence>
<keyword evidence="4" id="KW-0677">Repeat</keyword>
<dbReference type="InterPro" id="IPR050971">
    <property type="entry name" value="Cadherin-domain_protein"/>
</dbReference>
<dbReference type="PRINTS" id="PR00205">
    <property type="entry name" value="CADHERIN"/>
</dbReference>
<dbReference type="EMBL" id="JABSTR010000006">
    <property type="protein sequence ID" value="KAH9373921.1"/>
    <property type="molecule type" value="Genomic_DNA"/>
</dbReference>
<keyword evidence="8" id="KW-0472">Membrane</keyword>
<dbReference type="GO" id="GO:0005509">
    <property type="term" value="F:calcium ion binding"/>
    <property type="evidence" value="ECO:0007669"/>
    <property type="project" value="UniProtKB-UniRule"/>
</dbReference>
<sequence length="202" mass="21664">MPEFRLNVSACDSAFNVKCAWATLTVIVTDVNDCAPEFNATVFDAYVAENEPAGTVVTQLIATDADSGRNRLIQYALVGSSDFAVDSQTGLITTKATFDYEQASEYVLEVVASNPGSLQYSSCQLRVHVTGKNEFYPRFVQPVFQFAVSESMAVGTAVGRVLATDQDSGPEGQVYFLFVGSSNDRGFRIQPSTGVITGGTPP</sequence>
<name>A0A9J6GGL2_HAELO</name>
<dbReference type="SUPFAM" id="SSF49313">
    <property type="entry name" value="Cadherin-like"/>
    <property type="match status" value="2"/>
</dbReference>
<dbReference type="PROSITE" id="PS50268">
    <property type="entry name" value="CADHERIN_2"/>
    <property type="match status" value="3"/>
</dbReference>
<dbReference type="GO" id="GO:0005911">
    <property type="term" value="C:cell-cell junction"/>
    <property type="evidence" value="ECO:0007669"/>
    <property type="project" value="TreeGrafter"/>
</dbReference>